<accession>A0A2N5S389</accession>
<dbReference type="GO" id="GO:0016208">
    <property type="term" value="F:AMP binding"/>
    <property type="evidence" value="ECO:0007669"/>
    <property type="project" value="TreeGrafter"/>
</dbReference>
<proteinExistence type="inferred from homology"/>
<dbReference type="OrthoDB" id="286637at2759"/>
<feature type="compositionally biased region" description="Basic and acidic residues" evidence="5">
    <location>
        <begin position="430"/>
        <end position="439"/>
    </location>
</feature>
<dbReference type="Pfam" id="PF00571">
    <property type="entry name" value="CBS"/>
    <property type="match status" value="2"/>
</dbReference>
<name>A0A2N5S389_9BASI</name>
<dbReference type="PROSITE" id="PS51371">
    <property type="entry name" value="CBS"/>
    <property type="match status" value="2"/>
</dbReference>
<dbReference type="PANTHER" id="PTHR13780:SF35">
    <property type="entry name" value="LD22662P"/>
    <property type="match status" value="1"/>
</dbReference>
<dbReference type="Gene3D" id="3.10.580.10">
    <property type="entry name" value="CBS-domain"/>
    <property type="match status" value="2"/>
</dbReference>
<dbReference type="GO" id="GO:0005634">
    <property type="term" value="C:nucleus"/>
    <property type="evidence" value="ECO:0007669"/>
    <property type="project" value="TreeGrafter"/>
</dbReference>
<dbReference type="SUPFAM" id="SSF54631">
    <property type="entry name" value="CBS-domain pair"/>
    <property type="match status" value="2"/>
</dbReference>
<comment type="similarity">
    <text evidence="1">Belongs to the 5'-AMP-activated protein kinase gamma subunit family.</text>
</comment>
<evidence type="ECO:0000256" key="2">
    <source>
        <dbReference type="ARBA" id="ARBA00022737"/>
    </source>
</evidence>
<dbReference type="AlphaFoldDB" id="A0A2N5S389"/>
<reference evidence="10 11" key="1">
    <citation type="submission" date="2017-11" db="EMBL/GenBank/DDBJ databases">
        <title>De novo assembly and phasing of dikaryotic genomes from two isolates of Puccinia coronata f. sp. avenae, the causal agent of oat crown rust.</title>
        <authorList>
            <person name="Miller M.E."/>
            <person name="Zhang Y."/>
            <person name="Omidvar V."/>
            <person name="Sperschneider J."/>
            <person name="Schwessinger B."/>
            <person name="Raley C."/>
            <person name="Palmer J.M."/>
            <person name="Garnica D."/>
            <person name="Upadhyaya N."/>
            <person name="Rathjen J."/>
            <person name="Taylor J.M."/>
            <person name="Park R.F."/>
            <person name="Dodds P.N."/>
            <person name="Hirsch C.D."/>
            <person name="Kianian S.F."/>
            <person name="Figueroa M."/>
        </authorList>
    </citation>
    <scope>NUCLEOTIDE SEQUENCE [LARGE SCALE GENOMIC DNA]</scope>
    <source>
        <strain evidence="7">12NC29</strain>
        <strain evidence="9">12SD80</strain>
    </source>
</reference>
<keyword evidence="3 4" id="KW-0129">CBS domain</keyword>
<evidence type="ECO:0000256" key="5">
    <source>
        <dbReference type="SAM" id="MobiDB-lite"/>
    </source>
</evidence>
<dbReference type="GO" id="GO:0019887">
    <property type="term" value="F:protein kinase regulator activity"/>
    <property type="evidence" value="ECO:0007669"/>
    <property type="project" value="TreeGrafter"/>
</dbReference>
<feature type="domain" description="CBS" evidence="6">
    <location>
        <begin position="195"/>
        <end position="258"/>
    </location>
</feature>
<keyword evidence="10" id="KW-1185">Reference proteome</keyword>
<dbReference type="GO" id="GO:0031588">
    <property type="term" value="C:nucleotide-activated protein kinase complex"/>
    <property type="evidence" value="ECO:0007669"/>
    <property type="project" value="TreeGrafter"/>
</dbReference>
<feature type="region of interest" description="Disordered" evidence="5">
    <location>
        <begin position="1"/>
        <end position="21"/>
    </location>
</feature>
<dbReference type="PANTHER" id="PTHR13780">
    <property type="entry name" value="AMP-ACTIVATED PROTEIN KINASE, GAMMA REGULATORY SUBUNIT"/>
    <property type="match status" value="1"/>
</dbReference>
<evidence type="ECO:0000313" key="11">
    <source>
        <dbReference type="Proteomes" id="UP000235392"/>
    </source>
</evidence>
<dbReference type="SMART" id="SM00116">
    <property type="entry name" value="CBS"/>
    <property type="match status" value="4"/>
</dbReference>
<dbReference type="GO" id="GO:0005737">
    <property type="term" value="C:cytoplasm"/>
    <property type="evidence" value="ECO:0007669"/>
    <property type="project" value="TreeGrafter"/>
</dbReference>
<sequence>MASAPTSTSTNTTRTTTPSKLVKPTNAHTQALANLREFLAEKTCYDILPESYRLIVFDNSLGIKRALTALMTNGVVSAPLYDSSSFKFCGMFTLTDVIHLIQYFYLKASSVPLNSSYSSSSSATSSPSLRIQHPINEQQQIPPSAASPAIGNKPLECNPSTTSSPAEDPYALAAAEVESFPLSRLRDIEHAIEAPPPPTVHVHPDAPLIEACEQLIRTHARRLPLIDVDAVTGKDSILCVLTQYRVLKFIAINAQSDVIRLTQSIGSLGIGSYVSSYQSEPMNHLSDNEHHHDPFHPLATATLETTVFDVVHMFSERGISAVPIVDADGSVIDMYEAVDIVDLVRSDAYRLLDLTIAEAIARRSPEFCGVTVCSADDSLANILKYIGERRVHRFVIVADETVIETEVAAAGEEERDNDATPLAEISPPRFDTEQPAEKPRITKRKKVKDRLVGMISLSDIMKHIVGTKQKSLQGKSIIGLGVNEGKSTTGSVEILSGEPGLLEEVEEEDQSVVIDNEDTLDDEDGPT</sequence>
<dbReference type="EMBL" id="PGCI01000023">
    <property type="protein sequence ID" value="PLW48474.1"/>
    <property type="molecule type" value="Genomic_DNA"/>
</dbReference>
<feature type="region of interest" description="Disordered" evidence="5">
    <location>
        <begin position="140"/>
        <end position="167"/>
    </location>
</feature>
<dbReference type="Proteomes" id="UP000235388">
    <property type="component" value="Unassembled WGS sequence"/>
</dbReference>
<evidence type="ECO:0000259" key="6">
    <source>
        <dbReference type="PROSITE" id="PS51371"/>
    </source>
</evidence>
<dbReference type="STRING" id="200324.A0A2N5S389"/>
<dbReference type="InterPro" id="IPR046342">
    <property type="entry name" value="CBS_dom_sf"/>
</dbReference>
<dbReference type="Proteomes" id="UP000235392">
    <property type="component" value="Unassembled WGS sequence"/>
</dbReference>
<evidence type="ECO:0000313" key="7">
    <source>
        <dbReference type="EMBL" id="PLW07700.1"/>
    </source>
</evidence>
<dbReference type="InterPro" id="IPR000644">
    <property type="entry name" value="CBS_dom"/>
</dbReference>
<comment type="caution">
    <text evidence="7">The sequence shown here is derived from an EMBL/GenBank/DDBJ whole genome shotgun (WGS) entry which is preliminary data.</text>
</comment>
<organism evidence="7 10">
    <name type="scientific">Puccinia coronata f. sp. avenae</name>
    <dbReference type="NCBI Taxonomy" id="200324"/>
    <lineage>
        <taxon>Eukaryota</taxon>
        <taxon>Fungi</taxon>
        <taxon>Dikarya</taxon>
        <taxon>Basidiomycota</taxon>
        <taxon>Pucciniomycotina</taxon>
        <taxon>Pucciniomycetes</taxon>
        <taxon>Pucciniales</taxon>
        <taxon>Pucciniaceae</taxon>
        <taxon>Puccinia</taxon>
    </lineage>
</organism>
<dbReference type="EMBL" id="PGCJ01001208">
    <property type="protein sequence ID" value="PLW07700.1"/>
    <property type="molecule type" value="Genomic_DNA"/>
</dbReference>
<dbReference type="EMBL" id="PGCJ01000146">
    <property type="protein sequence ID" value="PLW43563.1"/>
    <property type="molecule type" value="Genomic_DNA"/>
</dbReference>
<keyword evidence="2" id="KW-0677">Repeat</keyword>
<feature type="compositionally biased region" description="Low complexity" evidence="5">
    <location>
        <begin position="1"/>
        <end position="19"/>
    </location>
</feature>
<evidence type="ECO:0000313" key="10">
    <source>
        <dbReference type="Proteomes" id="UP000235388"/>
    </source>
</evidence>
<dbReference type="InterPro" id="IPR050511">
    <property type="entry name" value="AMPK_gamma/SDS23_families"/>
</dbReference>
<feature type="domain" description="CBS" evidence="6">
    <location>
        <begin position="292"/>
        <end position="354"/>
    </location>
</feature>
<feature type="region of interest" description="Disordered" evidence="5">
    <location>
        <begin position="410"/>
        <end position="439"/>
    </location>
</feature>
<dbReference type="GO" id="GO:0019901">
    <property type="term" value="F:protein kinase binding"/>
    <property type="evidence" value="ECO:0007669"/>
    <property type="project" value="TreeGrafter"/>
</dbReference>
<evidence type="ECO:0000256" key="4">
    <source>
        <dbReference type="PROSITE-ProRule" id="PRU00703"/>
    </source>
</evidence>
<gene>
    <name evidence="8" type="ORF">PCANC_13244</name>
    <name evidence="7" type="ORF">PCANC_25637</name>
    <name evidence="9" type="ORF">PCASD_04251</name>
</gene>
<protein>
    <recommendedName>
        <fullName evidence="6">CBS domain-containing protein</fullName>
    </recommendedName>
</protein>
<evidence type="ECO:0000256" key="3">
    <source>
        <dbReference type="ARBA" id="ARBA00023122"/>
    </source>
</evidence>
<feature type="compositionally biased region" description="Acidic residues" evidence="5">
    <location>
        <begin position="501"/>
        <end position="527"/>
    </location>
</feature>
<feature type="region of interest" description="Disordered" evidence="5">
    <location>
        <begin position="498"/>
        <end position="527"/>
    </location>
</feature>
<evidence type="ECO:0000256" key="1">
    <source>
        <dbReference type="ARBA" id="ARBA00006750"/>
    </source>
</evidence>
<evidence type="ECO:0000313" key="9">
    <source>
        <dbReference type="EMBL" id="PLW48474.1"/>
    </source>
</evidence>
<evidence type="ECO:0000313" key="8">
    <source>
        <dbReference type="EMBL" id="PLW43563.1"/>
    </source>
</evidence>